<comment type="similarity">
    <text evidence="1 8">Belongs to the PDK/BCKDK protein kinase family.</text>
</comment>
<dbReference type="EMBL" id="CP059248">
    <property type="protein sequence ID" value="QLL32302.1"/>
    <property type="molecule type" value="Genomic_DNA"/>
</dbReference>
<dbReference type="RefSeq" id="XP_037138977.1">
    <property type="nucleotide sequence ID" value="XM_037283081.1"/>
</dbReference>
<dbReference type="Pfam" id="PF10436">
    <property type="entry name" value="BCDHK_Adom3"/>
    <property type="match status" value="1"/>
</dbReference>
<comment type="subcellular location">
    <subcellularLocation>
        <location evidence="8">Mitochondrion matrix</location>
    </subcellularLocation>
</comment>
<accession>A0A7G3ZFL6</accession>
<protein>
    <recommendedName>
        <fullName evidence="8">Protein-serine/threonine kinase</fullName>
        <ecNumber evidence="8">2.7.11.-</ecNumber>
    </recommendedName>
</protein>
<evidence type="ECO:0000313" key="11">
    <source>
        <dbReference type="Proteomes" id="UP000515788"/>
    </source>
</evidence>
<keyword evidence="3 8" id="KW-0808">Transferase</keyword>
<gene>
    <name evidence="10" type="ORF">HG536_0C04710</name>
</gene>
<evidence type="ECO:0000256" key="6">
    <source>
        <dbReference type="ARBA" id="ARBA00022840"/>
    </source>
</evidence>
<dbReference type="GeneID" id="59325438"/>
<dbReference type="PROSITE" id="PS50109">
    <property type="entry name" value="HIS_KIN"/>
    <property type="match status" value="1"/>
</dbReference>
<dbReference type="Pfam" id="PF02518">
    <property type="entry name" value="HATPase_c"/>
    <property type="match status" value="1"/>
</dbReference>
<sequence length="431" mass="48966">MHGLLLRVRPLLCRRLLQSLERRWAINGVARIKPLGHGVAIFHTESPVKAANGGEYKAASLSELGFKKHYKIRSNIELLIQDYAKKPIEPIGFEYLTHYKPPLRDNAEYMLSIKTVNLLLSYTCRQLDAIQRLPYIVVLNPNIEISNSLYLRTLETLISIEYPYGLQNRETMVKLLTTFLDEHQDTLVTLARGFQEVMECYPKESVFEFLNQHLRDRISMKLLATHYLSLLDQSKSDVAGNMIGVLHKNLKISGLIRQVSEYVNDMCFVKYDRTVPISILTGSDITFPCIPTSLEYVVTEVLKNSCRAHIESSNAGNALAEKPIEITIVRKDDELQIRVRDYGGGISPEVEEKMFDYSYSTVSERVKDTGAEAYMLPGEDVNNVCGMGFGLPMCKAYIEMFDGRLDIQSLLGWGTDVYIKVKGPSKEMMED</sequence>
<name>A0A7G3ZFL6_9SACH</name>
<proteinExistence type="inferred from homology"/>
<keyword evidence="5 8" id="KW-0418">Kinase</keyword>
<dbReference type="InterPro" id="IPR036890">
    <property type="entry name" value="HATPase_C_sf"/>
</dbReference>
<evidence type="ECO:0000256" key="8">
    <source>
        <dbReference type="RuleBase" id="RU366032"/>
    </source>
</evidence>
<evidence type="ECO:0000256" key="2">
    <source>
        <dbReference type="ARBA" id="ARBA00022553"/>
    </source>
</evidence>
<dbReference type="Proteomes" id="UP000515788">
    <property type="component" value="Chromosome 3"/>
</dbReference>
<dbReference type="Gene3D" id="1.20.140.20">
    <property type="entry name" value="Alpha-ketoacid/pyruvate dehydrogenase kinase, N-terminal domain"/>
    <property type="match status" value="1"/>
</dbReference>
<dbReference type="GO" id="GO:0005759">
    <property type="term" value="C:mitochondrial matrix"/>
    <property type="evidence" value="ECO:0007669"/>
    <property type="project" value="UniProtKB-SubCell"/>
</dbReference>
<dbReference type="OrthoDB" id="3264224at2759"/>
<dbReference type="InterPro" id="IPR036784">
    <property type="entry name" value="AK/P_DHK_N_sf"/>
</dbReference>
<dbReference type="InterPro" id="IPR003594">
    <property type="entry name" value="HATPase_dom"/>
</dbReference>
<dbReference type="EC" id="2.7.11.-" evidence="8"/>
<dbReference type="PANTHER" id="PTHR11947">
    <property type="entry name" value="PYRUVATE DEHYDROGENASE KINASE"/>
    <property type="match status" value="1"/>
</dbReference>
<keyword evidence="2" id="KW-0597">Phosphoprotein</keyword>
<dbReference type="GO" id="GO:0005524">
    <property type="term" value="F:ATP binding"/>
    <property type="evidence" value="ECO:0007669"/>
    <property type="project" value="UniProtKB-UniRule"/>
</dbReference>
<keyword evidence="6 8" id="KW-0067">ATP-binding</keyword>
<evidence type="ECO:0000256" key="4">
    <source>
        <dbReference type="ARBA" id="ARBA00022741"/>
    </source>
</evidence>
<dbReference type="InterPro" id="IPR039028">
    <property type="entry name" value="BCKD/PDK"/>
</dbReference>
<keyword evidence="7 8" id="KW-0496">Mitochondrion</keyword>
<dbReference type="PANTHER" id="PTHR11947:SF20">
    <property type="entry name" value="[3-METHYL-2-OXOBUTANOATE DEHYDROGENASE [LIPOAMIDE]] KINASE, MITOCHONDRIAL"/>
    <property type="match status" value="1"/>
</dbReference>
<keyword evidence="11" id="KW-1185">Reference proteome</keyword>
<dbReference type="AlphaFoldDB" id="A0A7G3ZFL6"/>
<dbReference type="GO" id="GO:0004740">
    <property type="term" value="F:pyruvate dehydrogenase (acetyl-transferring) kinase activity"/>
    <property type="evidence" value="ECO:0007669"/>
    <property type="project" value="TreeGrafter"/>
</dbReference>
<dbReference type="GO" id="GO:0010906">
    <property type="term" value="P:regulation of glucose metabolic process"/>
    <property type="evidence" value="ECO:0007669"/>
    <property type="project" value="TreeGrafter"/>
</dbReference>
<dbReference type="SMART" id="SM00387">
    <property type="entry name" value="HATPase_c"/>
    <property type="match status" value="1"/>
</dbReference>
<evidence type="ECO:0000313" key="10">
    <source>
        <dbReference type="EMBL" id="QLL32302.1"/>
    </source>
</evidence>
<feature type="domain" description="Histidine kinase" evidence="9">
    <location>
        <begin position="294"/>
        <end position="425"/>
    </location>
</feature>
<dbReference type="SUPFAM" id="SSF69012">
    <property type="entry name" value="alpha-ketoacid dehydrogenase kinase, N-terminal domain"/>
    <property type="match status" value="1"/>
</dbReference>
<dbReference type="InterPro" id="IPR005467">
    <property type="entry name" value="His_kinase_dom"/>
</dbReference>
<dbReference type="Gene3D" id="3.30.565.10">
    <property type="entry name" value="Histidine kinase-like ATPase, C-terminal domain"/>
    <property type="match status" value="1"/>
</dbReference>
<evidence type="ECO:0000259" key="9">
    <source>
        <dbReference type="PROSITE" id="PS50109"/>
    </source>
</evidence>
<evidence type="ECO:0000256" key="7">
    <source>
        <dbReference type="ARBA" id="ARBA00023128"/>
    </source>
</evidence>
<evidence type="ECO:0000256" key="3">
    <source>
        <dbReference type="ARBA" id="ARBA00022679"/>
    </source>
</evidence>
<dbReference type="InterPro" id="IPR018955">
    <property type="entry name" value="BCDHK/PDK_N"/>
</dbReference>
<evidence type="ECO:0000256" key="5">
    <source>
        <dbReference type="ARBA" id="ARBA00022777"/>
    </source>
</evidence>
<evidence type="ECO:0000256" key="1">
    <source>
        <dbReference type="ARBA" id="ARBA00006155"/>
    </source>
</evidence>
<keyword evidence="4 8" id="KW-0547">Nucleotide-binding</keyword>
<dbReference type="KEGG" id="tgb:HG536_0C04710"/>
<reference evidence="10 11" key="1">
    <citation type="submission" date="2020-06" db="EMBL/GenBank/DDBJ databases">
        <title>The yeast mating-type switching endonuclease HO is a domesticated member of an unorthodox homing genetic element family.</title>
        <authorList>
            <person name="Coughlan A.Y."/>
            <person name="Lombardi L."/>
            <person name="Braun-Galleani S."/>
            <person name="Martos A.R."/>
            <person name="Galeote V."/>
            <person name="Bigey F."/>
            <person name="Dequin S."/>
            <person name="Byrne K.P."/>
            <person name="Wolfe K.H."/>
        </authorList>
    </citation>
    <scope>NUCLEOTIDE SEQUENCE [LARGE SCALE GENOMIC DNA]</scope>
    <source>
        <strain evidence="10 11">CBS764</strain>
    </source>
</reference>
<organism evidence="10 11">
    <name type="scientific">Torulaspora globosa</name>
    <dbReference type="NCBI Taxonomy" id="48254"/>
    <lineage>
        <taxon>Eukaryota</taxon>
        <taxon>Fungi</taxon>
        <taxon>Dikarya</taxon>
        <taxon>Ascomycota</taxon>
        <taxon>Saccharomycotina</taxon>
        <taxon>Saccharomycetes</taxon>
        <taxon>Saccharomycetales</taxon>
        <taxon>Saccharomycetaceae</taxon>
        <taxon>Torulaspora</taxon>
    </lineage>
</organism>
<dbReference type="SUPFAM" id="SSF55874">
    <property type="entry name" value="ATPase domain of HSP90 chaperone/DNA topoisomerase II/histidine kinase"/>
    <property type="match status" value="1"/>
</dbReference>